<gene>
    <name evidence="1" type="ORF">RN001_014552</name>
</gene>
<comment type="caution">
    <text evidence="1">The sequence shown here is derived from an EMBL/GenBank/DDBJ whole genome shotgun (WGS) entry which is preliminary data.</text>
</comment>
<sequence length="122" mass="14040">MQPNVRSKQHVKARRQVIGVALPDNINDVIFQFFNTKTEDRKFTLLYTYIIINVHLLNRTAEIESEYILQMWNKKKRKAPTISSDCDNKEHAPLPKSSVSDGVLLFSLSPPLLRPIPHVKST</sequence>
<organism evidence="1 2">
    <name type="scientific">Aquatica leii</name>
    <dbReference type="NCBI Taxonomy" id="1421715"/>
    <lineage>
        <taxon>Eukaryota</taxon>
        <taxon>Metazoa</taxon>
        <taxon>Ecdysozoa</taxon>
        <taxon>Arthropoda</taxon>
        <taxon>Hexapoda</taxon>
        <taxon>Insecta</taxon>
        <taxon>Pterygota</taxon>
        <taxon>Neoptera</taxon>
        <taxon>Endopterygota</taxon>
        <taxon>Coleoptera</taxon>
        <taxon>Polyphaga</taxon>
        <taxon>Elateriformia</taxon>
        <taxon>Elateroidea</taxon>
        <taxon>Lampyridae</taxon>
        <taxon>Luciolinae</taxon>
        <taxon>Aquatica</taxon>
    </lineage>
</organism>
<protein>
    <submittedName>
        <fullName evidence="1">Uncharacterized protein</fullName>
    </submittedName>
</protein>
<proteinExistence type="predicted"/>
<reference evidence="2" key="1">
    <citation type="submission" date="2023-01" db="EMBL/GenBank/DDBJ databases">
        <title>Key to firefly adult light organ development and bioluminescence: homeobox transcription factors regulate luciferase expression and transportation to peroxisome.</title>
        <authorList>
            <person name="Fu X."/>
        </authorList>
    </citation>
    <scope>NUCLEOTIDE SEQUENCE [LARGE SCALE GENOMIC DNA]</scope>
</reference>
<name>A0AAN7QBR7_9COLE</name>
<evidence type="ECO:0000313" key="1">
    <source>
        <dbReference type="EMBL" id="KAK4872523.1"/>
    </source>
</evidence>
<evidence type="ECO:0000313" key="2">
    <source>
        <dbReference type="Proteomes" id="UP001353858"/>
    </source>
</evidence>
<dbReference type="AlphaFoldDB" id="A0AAN7QBR7"/>
<accession>A0AAN7QBR7</accession>
<keyword evidence="2" id="KW-1185">Reference proteome</keyword>
<dbReference type="EMBL" id="JARPUR010000007">
    <property type="protein sequence ID" value="KAK4872523.1"/>
    <property type="molecule type" value="Genomic_DNA"/>
</dbReference>
<dbReference type="Proteomes" id="UP001353858">
    <property type="component" value="Unassembled WGS sequence"/>
</dbReference>